<evidence type="ECO:0000256" key="1">
    <source>
        <dbReference type="SAM" id="Phobius"/>
    </source>
</evidence>
<dbReference type="EMBL" id="FMXP01000025">
    <property type="protein sequence ID" value="SDB35250.1"/>
    <property type="molecule type" value="Genomic_DNA"/>
</dbReference>
<accession>A0A1G6CQT8</accession>
<evidence type="ECO:0000313" key="3">
    <source>
        <dbReference type="Proteomes" id="UP000182508"/>
    </source>
</evidence>
<keyword evidence="1" id="KW-0472">Membrane</keyword>
<gene>
    <name evidence="2" type="ORF">SAMN02910293_01738</name>
</gene>
<keyword evidence="1" id="KW-1133">Transmembrane helix</keyword>
<dbReference type="AlphaFoldDB" id="A0A1G6CQT8"/>
<dbReference type="Proteomes" id="UP000182508">
    <property type="component" value="Unassembled WGS sequence"/>
</dbReference>
<feature type="transmembrane region" description="Helical" evidence="1">
    <location>
        <begin position="27"/>
        <end position="44"/>
    </location>
</feature>
<name>A0A1G6CQT8_9STRE</name>
<sequence length="67" mass="7702">MLTMNIAHFLLMALVCAFETYFFNEAIFSGSYLVAILWGILLLRDLQRVYRVTKVTQAILSATKKKD</sequence>
<keyword evidence="1" id="KW-0812">Transmembrane</keyword>
<evidence type="ECO:0008006" key="4">
    <source>
        <dbReference type="Google" id="ProtNLM"/>
    </source>
</evidence>
<keyword evidence="3" id="KW-1185">Reference proteome</keyword>
<organism evidence="2 3">
    <name type="scientific">Streptococcus henryi</name>
    <dbReference type="NCBI Taxonomy" id="439219"/>
    <lineage>
        <taxon>Bacteria</taxon>
        <taxon>Bacillati</taxon>
        <taxon>Bacillota</taxon>
        <taxon>Bacilli</taxon>
        <taxon>Lactobacillales</taxon>
        <taxon>Streptococcaceae</taxon>
        <taxon>Streptococcus</taxon>
    </lineage>
</organism>
<dbReference type="Pfam" id="PF11676">
    <property type="entry name" value="DUF3272"/>
    <property type="match status" value="1"/>
</dbReference>
<reference evidence="2 3" key="1">
    <citation type="submission" date="2016-10" db="EMBL/GenBank/DDBJ databases">
        <authorList>
            <person name="de Groot N.N."/>
        </authorList>
    </citation>
    <scope>NUCLEOTIDE SEQUENCE [LARGE SCALE GENOMIC DNA]</scope>
    <source>
        <strain evidence="2 3">A-4</strain>
    </source>
</reference>
<evidence type="ECO:0000313" key="2">
    <source>
        <dbReference type="EMBL" id="SDB35250.1"/>
    </source>
</evidence>
<dbReference type="InterPro" id="IPR021690">
    <property type="entry name" value="DUF3272"/>
</dbReference>
<proteinExistence type="predicted"/>
<protein>
    <recommendedName>
        <fullName evidence="4">DUF3272 family protein</fullName>
    </recommendedName>
</protein>